<feature type="compositionally biased region" description="Polar residues" evidence="5">
    <location>
        <begin position="60"/>
        <end position="76"/>
    </location>
</feature>
<name>A0ABD1L046_9FABA</name>
<dbReference type="SUPFAM" id="SSF117856">
    <property type="entry name" value="AF0104/ALDC/Ptd012-like"/>
    <property type="match status" value="1"/>
</dbReference>
<proteinExistence type="predicted"/>
<dbReference type="PANTHER" id="PTHR31100:SF69">
    <property type="entry name" value="AT-HOOK MOTIF NUCLEAR-LOCALIZED PROTEIN 17-RELATED"/>
    <property type="match status" value="1"/>
</dbReference>
<gene>
    <name evidence="7" type="ORF">Fmac_030747</name>
</gene>
<dbReference type="PANTHER" id="PTHR31100">
    <property type="entry name" value="AT-HOOK MOTIF NUCLEAR-LOCALIZED PROTEIN 15"/>
    <property type="match status" value="1"/>
</dbReference>
<feature type="region of interest" description="Disordered" evidence="5">
    <location>
        <begin position="52"/>
        <end position="93"/>
    </location>
</feature>
<keyword evidence="8" id="KW-1185">Reference proteome</keyword>
<keyword evidence="4" id="KW-0539">Nucleus</keyword>
<feature type="domain" description="PPC" evidence="6">
    <location>
        <begin position="93"/>
        <end position="239"/>
    </location>
</feature>
<evidence type="ECO:0000256" key="3">
    <source>
        <dbReference type="ARBA" id="ARBA00023163"/>
    </source>
</evidence>
<evidence type="ECO:0000256" key="1">
    <source>
        <dbReference type="ARBA" id="ARBA00023015"/>
    </source>
</evidence>
<dbReference type="GO" id="GO:0003677">
    <property type="term" value="F:DNA binding"/>
    <property type="evidence" value="ECO:0007669"/>
    <property type="project" value="UniProtKB-KW"/>
</dbReference>
<dbReference type="InterPro" id="IPR005175">
    <property type="entry name" value="PPC_dom"/>
</dbReference>
<evidence type="ECO:0000313" key="7">
    <source>
        <dbReference type="EMBL" id="KAL2316871.1"/>
    </source>
</evidence>
<evidence type="ECO:0000313" key="8">
    <source>
        <dbReference type="Proteomes" id="UP001603857"/>
    </source>
</evidence>
<evidence type="ECO:0000259" key="6">
    <source>
        <dbReference type="PROSITE" id="PS51742"/>
    </source>
</evidence>
<organism evidence="7 8">
    <name type="scientific">Flemingia macrophylla</name>
    <dbReference type="NCBI Taxonomy" id="520843"/>
    <lineage>
        <taxon>Eukaryota</taxon>
        <taxon>Viridiplantae</taxon>
        <taxon>Streptophyta</taxon>
        <taxon>Embryophyta</taxon>
        <taxon>Tracheophyta</taxon>
        <taxon>Spermatophyta</taxon>
        <taxon>Magnoliopsida</taxon>
        <taxon>eudicotyledons</taxon>
        <taxon>Gunneridae</taxon>
        <taxon>Pentapetalae</taxon>
        <taxon>rosids</taxon>
        <taxon>fabids</taxon>
        <taxon>Fabales</taxon>
        <taxon>Fabaceae</taxon>
        <taxon>Papilionoideae</taxon>
        <taxon>50 kb inversion clade</taxon>
        <taxon>NPAAA clade</taxon>
        <taxon>indigoferoid/millettioid clade</taxon>
        <taxon>Phaseoleae</taxon>
        <taxon>Flemingia</taxon>
    </lineage>
</organism>
<dbReference type="EMBL" id="JBGMDY010000011">
    <property type="protein sequence ID" value="KAL2316871.1"/>
    <property type="molecule type" value="Genomic_DNA"/>
</dbReference>
<evidence type="ECO:0000256" key="4">
    <source>
        <dbReference type="ARBA" id="ARBA00023242"/>
    </source>
</evidence>
<dbReference type="InterPro" id="IPR014476">
    <property type="entry name" value="AHL15-29"/>
</dbReference>
<keyword evidence="2" id="KW-0238">DNA-binding</keyword>
<keyword evidence="1" id="KW-0805">Transcription regulation</keyword>
<dbReference type="AlphaFoldDB" id="A0ABD1L046"/>
<protein>
    <recommendedName>
        <fullName evidence="6">PPC domain-containing protein</fullName>
    </recommendedName>
</protein>
<keyword evidence="3" id="KW-0804">Transcription</keyword>
<evidence type="ECO:0000256" key="5">
    <source>
        <dbReference type="SAM" id="MobiDB-lite"/>
    </source>
</evidence>
<dbReference type="PROSITE" id="PS51742">
    <property type="entry name" value="PPC"/>
    <property type="match status" value="1"/>
</dbReference>
<dbReference type="Proteomes" id="UP001603857">
    <property type="component" value="Unassembled WGS sequence"/>
</dbReference>
<comment type="caution">
    <text evidence="7">The sequence shown here is derived from an EMBL/GenBank/DDBJ whole genome shotgun (WGS) entry which is preliminary data.</text>
</comment>
<sequence length="304" mass="33285">MVNNVHAPSDSIGNTTISFGSTDNNTFITSGLMGYVSSTNINTNDILISTPSHDLKSNDPLRQSTKGLQPQSNVVVTSKRRKRGSVNSKTKSKSTMDFPKPIVFIVPACMNIVKAIIDYGCKKDCNILVHHAYGAISEVNILNPLSPSNNLSLHGNFQMLSLSGFYTKSPSPKSPQNNIPYSQFSIQILRGNASKLLGGVVGEKLIAAEPVKVMAFIFKKYEYHKMVHPITNPRFEPIVKSTYANHYADNAPSVDITNHTVDYHNLSVGSSTFVNVQPPVGPSASTNVNMLHWNNPTNQYGNYI</sequence>
<evidence type="ECO:0000256" key="2">
    <source>
        <dbReference type="ARBA" id="ARBA00023125"/>
    </source>
</evidence>
<dbReference type="Pfam" id="PF03479">
    <property type="entry name" value="PCC"/>
    <property type="match status" value="1"/>
</dbReference>
<dbReference type="Gene3D" id="3.30.1330.80">
    <property type="entry name" value="Hypothetical protein, similar to alpha- acetolactate decarboxylase, domain 2"/>
    <property type="match status" value="1"/>
</dbReference>
<accession>A0ABD1L046</accession>
<reference evidence="7 8" key="1">
    <citation type="submission" date="2024-08" db="EMBL/GenBank/DDBJ databases">
        <title>Insights into the chromosomal genome structure of Flemingia macrophylla.</title>
        <authorList>
            <person name="Ding Y."/>
            <person name="Zhao Y."/>
            <person name="Bi W."/>
            <person name="Wu M."/>
            <person name="Zhao G."/>
            <person name="Gong Y."/>
            <person name="Li W."/>
            <person name="Zhang P."/>
        </authorList>
    </citation>
    <scope>NUCLEOTIDE SEQUENCE [LARGE SCALE GENOMIC DNA]</scope>
    <source>
        <strain evidence="7">DYQJB</strain>
        <tissue evidence="7">Leaf</tissue>
    </source>
</reference>